<dbReference type="SUPFAM" id="SSF46894">
    <property type="entry name" value="C-terminal effector domain of the bipartite response regulators"/>
    <property type="match status" value="1"/>
</dbReference>
<keyword evidence="5" id="KW-1185">Reference proteome</keyword>
<dbReference type="GO" id="GO:0005737">
    <property type="term" value="C:cytoplasm"/>
    <property type="evidence" value="ECO:0007669"/>
    <property type="project" value="TreeGrafter"/>
</dbReference>
<dbReference type="Gene3D" id="1.10.10.10">
    <property type="entry name" value="Winged helix-like DNA-binding domain superfamily/Winged helix DNA-binding domain"/>
    <property type="match status" value="1"/>
</dbReference>
<dbReference type="InterPro" id="IPR027417">
    <property type="entry name" value="P-loop_NTPase"/>
</dbReference>
<dbReference type="GO" id="GO:0006355">
    <property type="term" value="P:regulation of DNA-templated transcription"/>
    <property type="evidence" value="ECO:0007669"/>
    <property type="project" value="InterPro"/>
</dbReference>
<dbReference type="Pfam" id="PF00196">
    <property type="entry name" value="GerE"/>
    <property type="match status" value="1"/>
</dbReference>
<dbReference type="SMART" id="SM00421">
    <property type="entry name" value="HTH_LUXR"/>
    <property type="match status" value="1"/>
</dbReference>
<organism evidence="4 5">
    <name type="scientific">Microbacterium caowuchunii</name>
    <dbReference type="NCBI Taxonomy" id="2614638"/>
    <lineage>
        <taxon>Bacteria</taxon>
        <taxon>Bacillati</taxon>
        <taxon>Actinomycetota</taxon>
        <taxon>Actinomycetes</taxon>
        <taxon>Micrococcales</taxon>
        <taxon>Microbacteriaceae</taxon>
        <taxon>Microbacterium</taxon>
    </lineage>
</organism>
<evidence type="ECO:0000256" key="2">
    <source>
        <dbReference type="ARBA" id="ARBA00022840"/>
    </source>
</evidence>
<dbReference type="InterPro" id="IPR016032">
    <property type="entry name" value="Sig_transdc_resp-reg_C-effctor"/>
</dbReference>
<dbReference type="Proteomes" id="UP000326838">
    <property type="component" value="Unassembled WGS sequence"/>
</dbReference>
<comment type="caution">
    <text evidence="4">The sequence shown here is derived from an EMBL/GenBank/DDBJ whole genome shotgun (WGS) entry which is preliminary data.</text>
</comment>
<evidence type="ECO:0000259" key="3">
    <source>
        <dbReference type="PROSITE" id="PS50043"/>
    </source>
</evidence>
<dbReference type="PANTHER" id="PTHR16305:SF35">
    <property type="entry name" value="TRANSCRIPTIONAL ACTIVATOR DOMAIN"/>
    <property type="match status" value="1"/>
</dbReference>
<accession>A0A5N0TLT5</accession>
<dbReference type="RefSeq" id="WP_150891489.1">
    <property type="nucleotide sequence ID" value="NZ_VYUY01000002.1"/>
</dbReference>
<dbReference type="InterPro" id="IPR036388">
    <property type="entry name" value="WH-like_DNA-bd_sf"/>
</dbReference>
<dbReference type="Gene3D" id="3.40.50.300">
    <property type="entry name" value="P-loop containing nucleotide triphosphate hydrolases"/>
    <property type="match status" value="1"/>
</dbReference>
<dbReference type="SUPFAM" id="SSF52540">
    <property type="entry name" value="P-loop containing nucleoside triphosphate hydrolases"/>
    <property type="match status" value="1"/>
</dbReference>
<sequence length="930" mass="98790">MTTLAAISSAHAEHAAAQADALVGREAEVADVASFVDTVTLSGGTMYLTGPAGAGKSRLLAEAVRIAEARGIRVLTTAGAEFEIDVGYASLQMLLSPIADRGGELPVAQAYALEVALGLTEGPAPRPLILGSAALGLLTRVAAPASVLLIVDDLEWVDSASSGVLQFLARRLVGTRVGLLAASRSSAQAVVFTDDVVVRHITPLDDADAGRLIATRHPALPSGVRSKIVQESRGNPLALLEFAREAALSLGQDGRHASLPVAERLRAIFTRRFEDLDRAARNALLLIALDGRRRLRDVVSLGIDADVLSAAEEAGLISVDTTTMAVTFPHPLIRAAVAQTATGSERRAAHLSIAEAIDDPDRRAWHLADAARGPDPQIAALLESVAQRSLERDDPRTAVGALVRAARLSPDQAEERRRLAEAAFRETDITGELAYASLLLADAGTVPPGSRGALHAAAAAAHVSMNSARGMDHAYRLLAQALEAHDHAWTTADDELVDALNALLLVCVWAGRAQYWETLHRAIARFAGDVPELLAIVAETSADTVGSAATVRGRLRELIREPAEQRDKGRIVRLSSAAAHLDLLGECRDSSWRVIAAGRGAGGAIRSALNAYAYLCTDDFGAGRWREQLQLADEGLALSREHGYSLFAWNFLYHRALVEAVQGDPEEAFRWATELTALTSERNAHGAERAGHHPRTLAAVAQGDWESAFRYAEGLSPAGSLIPHAPHALWVAFDLVESAMRTGRPNAARAHAAAMVATDVPSVSPRMAMMTLGARALVADPADAASLFKAAVTAQDAEAWPFDLARIRLAYGDWLRRNAETLHARAVLHDALAAFERLEATAWAERAQQSLRAAGDPASRARADLSALTAQERAIVELAAHGLSNKEIGVKLFLSARTVSGHLYRAFPKLGVTSRAALRDVLASRTSPAP</sequence>
<dbReference type="PANTHER" id="PTHR16305">
    <property type="entry name" value="TESTICULAR SOLUBLE ADENYLYL CYCLASE"/>
    <property type="match status" value="1"/>
</dbReference>
<evidence type="ECO:0000313" key="5">
    <source>
        <dbReference type="Proteomes" id="UP000326838"/>
    </source>
</evidence>
<gene>
    <name evidence="4" type="ORF">F6B40_00310</name>
</gene>
<keyword evidence="2" id="KW-0067">ATP-binding</keyword>
<evidence type="ECO:0000313" key="4">
    <source>
        <dbReference type="EMBL" id="KAA9136135.1"/>
    </source>
</evidence>
<keyword evidence="1" id="KW-0547">Nucleotide-binding</keyword>
<dbReference type="GO" id="GO:0003677">
    <property type="term" value="F:DNA binding"/>
    <property type="evidence" value="ECO:0007669"/>
    <property type="project" value="InterPro"/>
</dbReference>
<protein>
    <submittedName>
        <fullName evidence="4">AAA family ATPase</fullName>
    </submittedName>
</protein>
<dbReference type="GO" id="GO:0005524">
    <property type="term" value="F:ATP binding"/>
    <property type="evidence" value="ECO:0007669"/>
    <property type="project" value="UniProtKB-KW"/>
</dbReference>
<evidence type="ECO:0000256" key="1">
    <source>
        <dbReference type="ARBA" id="ARBA00022741"/>
    </source>
</evidence>
<feature type="domain" description="HTH luxR-type" evidence="3">
    <location>
        <begin position="861"/>
        <end position="926"/>
    </location>
</feature>
<reference evidence="5" key="1">
    <citation type="submission" date="2019-09" db="EMBL/GenBank/DDBJ databases">
        <title>Mumia zhuanghuii sp. nov. isolated from the intestinal contents of plateau pika (Ochotona curzoniae) in the Qinghai-Tibet plateau of China.</title>
        <authorList>
            <person name="Tian Z."/>
        </authorList>
    </citation>
    <scope>NUCLEOTIDE SEQUENCE [LARGE SCALE GENOMIC DNA]</scope>
    <source>
        <strain evidence="5">L-033</strain>
    </source>
</reference>
<dbReference type="CDD" id="cd06170">
    <property type="entry name" value="LuxR_C_like"/>
    <property type="match status" value="1"/>
</dbReference>
<dbReference type="InterPro" id="IPR000792">
    <property type="entry name" value="Tscrpt_reg_LuxR_C"/>
</dbReference>
<dbReference type="EMBL" id="VYUY01000002">
    <property type="protein sequence ID" value="KAA9136135.1"/>
    <property type="molecule type" value="Genomic_DNA"/>
</dbReference>
<dbReference type="GO" id="GO:0004016">
    <property type="term" value="F:adenylate cyclase activity"/>
    <property type="evidence" value="ECO:0007669"/>
    <property type="project" value="TreeGrafter"/>
</dbReference>
<dbReference type="AlphaFoldDB" id="A0A5N0TLT5"/>
<dbReference type="Pfam" id="PF13191">
    <property type="entry name" value="AAA_16"/>
    <property type="match status" value="1"/>
</dbReference>
<dbReference type="PRINTS" id="PR00038">
    <property type="entry name" value="HTHLUXR"/>
</dbReference>
<dbReference type="PROSITE" id="PS00622">
    <property type="entry name" value="HTH_LUXR_1"/>
    <property type="match status" value="1"/>
</dbReference>
<dbReference type="InterPro" id="IPR041664">
    <property type="entry name" value="AAA_16"/>
</dbReference>
<name>A0A5N0TLT5_9MICO</name>
<proteinExistence type="predicted"/>
<dbReference type="PROSITE" id="PS50043">
    <property type="entry name" value="HTH_LUXR_2"/>
    <property type="match status" value="1"/>
</dbReference>